<reference evidence="2" key="1">
    <citation type="submission" date="2015-09" db="EMBL/GenBank/DDBJ databases">
        <authorList>
            <person name="Graham D.E."/>
            <person name="Mahan K.M."/>
            <person name="Klingeman D.M."/>
            <person name="Fida T."/>
            <person name="Giannone R.J."/>
            <person name="Hettich R.L."/>
            <person name="Parry R.J."/>
            <person name="Spain J.C."/>
        </authorList>
    </citation>
    <scope>NUCLEOTIDE SEQUENCE [LARGE SCALE GENOMIC DNA]</scope>
    <source>
        <strain evidence="2">JCM 4701</strain>
    </source>
</reference>
<proteinExistence type="predicted"/>
<organism evidence="1 2">
    <name type="scientific">Streptomyces noursei</name>
    <name type="common">Streptomyces albulus</name>
    <dbReference type="NCBI Taxonomy" id="1971"/>
    <lineage>
        <taxon>Bacteria</taxon>
        <taxon>Bacillati</taxon>
        <taxon>Actinomycetota</taxon>
        <taxon>Actinomycetes</taxon>
        <taxon>Kitasatosporales</taxon>
        <taxon>Streptomycetaceae</taxon>
        <taxon>Streptomyces</taxon>
    </lineage>
</organism>
<dbReference type="AlphaFoldDB" id="A0A2N8PJJ9"/>
<accession>A0A2N8PJJ9</accession>
<keyword evidence="2" id="KW-1185">Reference proteome</keyword>
<protein>
    <recommendedName>
        <fullName evidence="3">HEAT repeat domain-containing protein</fullName>
    </recommendedName>
</protein>
<name>A0A2N8PJJ9_STRNR</name>
<dbReference type="RefSeq" id="WP_102923574.1">
    <property type="nucleotide sequence ID" value="NZ_LJSN01000002.1"/>
</dbReference>
<evidence type="ECO:0008006" key="3">
    <source>
        <dbReference type="Google" id="ProtNLM"/>
    </source>
</evidence>
<sequence length="474" mass="51448">MFDPDIAPSGTLLGLLQRGRGDGTLHALAAPRAEALAALNDSVLCDSRRDWQVENRSLYYARLYMQLDGGLEEIERHLFHPDDLTDTGEERTGLALSVLGHLAAYGRDAARLLLRSYAAVGGNWRWALDELALRDDDAGLIGLAPAVLARFPETPEGDAQLAIAVRDAFEPRPWRLWAEDPRYRARLAAAGEQGSFDRWQRQLRPRGPRPGWSVTEVLEWAQQELDPRPGEHRYIAAARCLSAVAGPEDRAELLRAGRGGPDAARAAVLHHLAERGDPEVLDLVEAAVTDPLSAEPLVAAALSSYERMRSVAAVERARGWAARTDRLGASAAGMLARRGARRDTDLVLAALRRTVREDGPDADALWELVDGAGRLGITCAAPVLRHLYRETSSSHLRGRAAAALAVTDPGFAAGFAVECLWDCEETTRELAARHAATGDDRVVEQLRRLAADPAEEAEVQTAVRARIGPDASAV</sequence>
<evidence type="ECO:0000313" key="1">
    <source>
        <dbReference type="EMBL" id="PNE41202.1"/>
    </source>
</evidence>
<dbReference type="Proteomes" id="UP000236047">
    <property type="component" value="Unassembled WGS sequence"/>
</dbReference>
<evidence type="ECO:0000313" key="2">
    <source>
        <dbReference type="Proteomes" id="UP000236047"/>
    </source>
</evidence>
<dbReference type="EMBL" id="LJSN01000002">
    <property type="protein sequence ID" value="PNE41202.1"/>
    <property type="molecule type" value="Genomic_DNA"/>
</dbReference>
<gene>
    <name evidence="1" type="ORF">AOB60_10920</name>
</gene>
<comment type="caution">
    <text evidence="1">The sequence shown here is derived from an EMBL/GenBank/DDBJ whole genome shotgun (WGS) entry which is preliminary data.</text>
</comment>